<comment type="similarity">
    <text evidence="8">Belongs to the binding-protein-dependent transport system permease family. LivHM subfamily.</text>
</comment>
<evidence type="ECO:0000256" key="9">
    <source>
        <dbReference type="SAM" id="Phobius"/>
    </source>
</evidence>
<keyword evidence="4 9" id="KW-0812">Transmembrane</keyword>
<evidence type="ECO:0000256" key="2">
    <source>
        <dbReference type="ARBA" id="ARBA00022448"/>
    </source>
</evidence>
<dbReference type="Proteomes" id="UP000620075">
    <property type="component" value="Unassembled WGS sequence"/>
</dbReference>
<sequence>MSATALQLTINGLAFGGLVFLLAAGLSIIFGLMDVLNLAHGSFYMIGAYTAYSVVLATHSFWLALLIAPLLLALVGGLLELVFFRRLYRHGHLAQVLLTFGFTLVFVDLIRSGYGPTTRSIAPPPSLGGAVHFLGATFSSYSLFVLGVAVVVGALLLAAWRRLRVGAVLRAGVADKEMAGLLGIDLARVFTLTFAFGAGLAGLAGVIAAPEFAIFPAMDASVLILALVVVVLGGLGSIEGAIVGAAVIGLGYVIGTTLFPQVALVLIFGLMAAVLVVRPTGLFGRR</sequence>
<evidence type="ECO:0000313" key="11">
    <source>
        <dbReference type="Proteomes" id="UP000620075"/>
    </source>
</evidence>
<feature type="transmembrane region" description="Helical" evidence="9">
    <location>
        <begin position="240"/>
        <end position="259"/>
    </location>
</feature>
<dbReference type="AlphaFoldDB" id="A0A934KCS4"/>
<keyword evidence="3" id="KW-1003">Cell membrane</keyword>
<evidence type="ECO:0000256" key="5">
    <source>
        <dbReference type="ARBA" id="ARBA00022970"/>
    </source>
</evidence>
<comment type="caution">
    <text evidence="10">The sequence shown here is derived from an EMBL/GenBank/DDBJ whole genome shotgun (WGS) entry which is preliminary data.</text>
</comment>
<protein>
    <submittedName>
        <fullName evidence="10">Branched-chain amino acid ABC transporter permease</fullName>
    </submittedName>
</protein>
<evidence type="ECO:0000256" key="1">
    <source>
        <dbReference type="ARBA" id="ARBA00004651"/>
    </source>
</evidence>
<feature type="transmembrane region" description="Helical" evidence="9">
    <location>
        <begin position="134"/>
        <end position="160"/>
    </location>
</feature>
<evidence type="ECO:0000256" key="6">
    <source>
        <dbReference type="ARBA" id="ARBA00022989"/>
    </source>
</evidence>
<name>A0A934KCS4_9BACT</name>
<evidence type="ECO:0000256" key="7">
    <source>
        <dbReference type="ARBA" id="ARBA00023136"/>
    </source>
</evidence>
<feature type="transmembrane region" description="Helical" evidence="9">
    <location>
        <begin position="12"/>
        <end position="33"/>
    </location>
</feature>
<dbReference type="GO" id="GO:0006865">
    <property type="term" value="P:amino acid transport"/>
    <property type="evidence" value="ECO:0007669"/>
    <property type="project" value="UniProtKB-KW"/>
</dbReference>
<evidence type="ECO:0000256" key="4">
    <source>
        <dbReference type="ARBA" id="ARBA00022692"/>
    </source>
</evidence>
<dbReference type="GO" id="GO:0005886">
    <property type="term" value="C:plasma membrane"/>
    <property type="evidence" value="ECO:0007669"/>
    <property type="project" value="UniProtKB-SubCell"/>
</dbReference>
<feature type="transmembrane region" description="Helical" evidence="9">
    <location>
        <begin position="186"/>
        <end position="207"/>
    </location>
</feature>
<gene>
    <name evidence="10" type="ORF">JF888_07790</name>
</gene>
<dbReference type="Pfam" id="PF02653">
    <property type="entry name" value="BPD_transp_2"/>
    <property type="match status" value="1"/>
</dbReference>
<keyword evidence="6 9" id="KW-1133">Transmembrane helix</keyword>
<keyword evidence="5" id="KW-0029">Amino-acid transport</keyword>
<proteinExistence type="inferred from homology"/>
<feature type="transmembrane region" description="Helical" evidence="9">
    <location>
        <begin position="213"/>
        <end position="233"/>
    </location>
</feature>
<reference evidence="10 11" key="1">
    <citation type="submission" date="2020-10" db="EMBL/GenBank/DDBJ databases">
        <title>Ca. Dormibacterota MAGs.</title>
        <authorList>
            <person name="Montgomery K."/>
        </authorList>
    </citation>
    <scope>NUCLEOTIDE SEQUENCE [LARGE SCALE GENOMIC DNA]</scope>
    <source>
        <strain evidence="10">SC8811_S16_3</strain>
    </source>
</reference>
<organism evidence="10 11">
    <name type="scientific">Candidatus Dormiibacter inghamiae</name>
    <dbReference type="NCBI Taxonomy" id="3127013"/>
    <lineage>
        <taxon>Bacteria</taxon>
        <taxon>Bacillati</taxon>
        <taxon>Candidatus Dormiibacterota</taxon>
        <taxon>Candidatus Dormibacteria</taxon>
        <taxon>Candidatus Dormibacterales</taxon>
        <taxon>Candidatus Dormibacteraceae</taxon>
        <taxon>Candidatus Dormiibacter</taxon>
    </lineage>
</organism>
<dbReference type="PANTHER" id="PTHR11795">
    <property type="entry name" value="BRANCHED-CHAIN AMINO ACID TRANSPORT SYSTEM PERMEASE PROTEIN LIVH"/>
    <property type="match status" value="1"/>
</dbReference>
<dbReference type="EMBL" id="JAEKNQ010000030">
    <property type="protein sequence ID" value="MBJ7603074.1"/>
    <property type="molecule type" value="Genomic_DNA"/>
</dbReference>
<evidence type="ECO:0000256" key="8">
    <source>
        <dbReference type="ARBA" id="ARBA00037998"/>
    </source>
</evidence>
<dbReference type="GO" id="GO:0022857">
    <property type="term" value="F:transmembrane transporter activity"/>
    <property type="evidence" value="ECO:0007669"/>
    <property type="project" value="InterPro"/>
</dbReference>
<feature type="transmembrane region" description="Helical" evidence="9">
    <location>
        <begin position="96"/>
        <end position="114"/>
    </location>
</feature>
<evidence type="ECO:0000256" key="3">
    <source>
        <dbReference type="ARBA" id="ARBA00022475"/>
    </source>
</evidence>
<dbReference type="CDD" id="cd06582">
    <property type="entry name" value="TM_PBP1_LivH_like"/>
    <property type="match status" value="1"/>
</dbReference>
<keyword evidence="7 9" id="KW-0472">Membrane</keyword>
<feature type="transmembrane region" description="Helical" evidence="9">
    <location>
        <begin position="265"/>
        <end position="284"/>
    </location>
</feature>
<feature type="transmembrane region" description="Helical" evidence="9">
    <location>
        <begin position="61"/>
        <end position="84"/>
    </location>
</feature>
<comment type="subcellular location">
    <subcellularLocation>
        <location evidence="1">Cell membrane</location>
        <topology evidence="1">Multi-pass membrane protein</topology>
    </subcellularLocation>
</comment>
<dbReference type="InterPro" id="IPR052157">
    <property type="entry name" value="BCAA_transport_permease"/>
</dbReference>
<evidence type="ECO:0000313" key="10">
    <source>
        <dbReference type="EMBL" id="MBJ7603074.1"/>
    </source>
</evidence>
<keyword evidence="2" id="KW-0813">Transport</keyword>
<dbReference type="PANTHER" id="PTHR11795:SF442">
    <property type="entry name" value="ABC TRANSPORTER ATP-BINDING PROTEIN"/>
    <property type="match status" value="1"/>
</dbReference>
<accession>A0A934KCS4</accession>
<dbReference type="InterPro" id="IPR001851">
    <property type="entry name" value="ABC_transp_permease"/>
</dbReference>